<feature type="transmembrane region" description="Helical" evidence="1">
    <location>
        <begin position="109"/>
        <end position="127"/>
    </location>
</feature>
<keyword evidence="1" id="KW-0812">Transmembrane</keyword>
<comment type="caution">
    <text evidence="2">The sequence shown here is derived from an EMBL/GenBank/DDBJ whole genome shotgun (WGS) entry which is preliminary data.</text>
</comment>
<protein>
    <recommendedName>
        <fullName evidence="4">DoxX protein</fullName>
    </recommendedName>
</protein>
<evidence type="ECO:0000313" key="3">
    <source>
        <dbReference type="Proteomes" id="UP000533900"/>
    </source>
</evidence>
<feature type="transmembrane region" description="Helical" evidence="1">
    <location>
        <begin position="176"/>
        <end position="194"/>
    </location>
</feature>
<name>A0A842IQN2_9FLAO</name>
<dbReference type="AlphaFoldDB" id="A0A842IQN2"/>
<gene>
    <name evidence="2" type="ORF">H7F21_09475</name>
</gene>
<evidence type="ECO:0000313" key="2">
    <source>
        <dbReference type="EMBL" id="MBC2845320.1"/>
    </source>
</evidence>
<dbReference type="EMBL" id="JACLCP010000002">
    <property type="protein sequence ID" value="MBC2845320.1"/>
    <property type="molecule type" value="Genomic_DNA"/>
</dbReference>
<dbReference type="RefSeq" id="WP_185789023.1">
    <property type="nucleotide sequence ID" value="NZ_JACLCP010000002.1"/>
</dbReference>
<feature type="transmembrane region" description="Helical" evidence="1">
    <location>
        <begin position="12"/>
        <end position="30"/>
    </location>
</feature>
<feature type="transmembrane region" description="Helical" evidence="1">
    <location>
        <begin position="84"/>
        <end position="103"/>
    </location>
</feature>
<sequence>MKDKTWMQIFVIYLRYLIGFAFIFASLVKIQGLRFTAESGAANPINSAWHFFETLYESGIYWRFIGLAQFITGAMLITQRYAKLGAVLFLPIIANVFVITISYDFRGTPIITALMLLSTLFLIYWDWDSLKVLINKVPTNSTVKRLEHNSIWMYLGVIFLVVTSCTKLFIANEYIIFSFLLLFVIGLVGLVVGYRRRKLYGN</sequence>
<keyword evidence="1" id="KW-1133">Transmembrane helix</keyword>
<proteinExistence type="predicted"/>
<keyword evidence="1" id="KW-0472">Membrane</keyword>
<evidence type="ECO:0000256" key="1">
    <source>
        <dbReference type="SAM" id="Phobius"/>
    </source>
</evidence>
<accession>A0A842IQN2</accession>
<dbReference type="Proteomes" id="UP000533900">
    <property type="component" value="Unassembled WGS sequence"/>
</dbReference>
<keyword evidence="3" id="KW-1185">Reference proteome</keyword>
<reference evidence="2" key="1">
    <citation type="submission" date="2020-08" db="EMBL/GenBank/DDBJ databases">
        <title>Winogradskyella ouciana sp. nov., isolated from the hadal seawater of the Mariana Trench.</title>
        <authorList>
            <person name="He X."/>
        </authorList>
    </citation>
    <scope>NUCLEOTIDE SEQUENCE [LARGE SCALE GENOMIC DNA]</scope>
    <source>
        <strain evidence="2">KCTC 52348</strain>
    </source>
</reference>
<organism evidence="2 3">
    <name type="scientific">Winogradskyella flava</name>
    <dbReference type="NCBI Taxonomy" id="1884876"/>
    <lineage>
        <taxon>Bacteria</taxon>
        <taxon>Pseudomonadati</taxon>
        <taxon>Bacteroidota</taxon>
        <taxon>Flavobacteriia</taxon>
        <taxon>Flavobacteriales</taxon>
        <taxon>Flavobacteriaceae</taxon>
        <taxon>Winogradskyella</taxon>
    </lineage>
</organism>
<evidence type="ECO:0008006" key="4">
    <source>
        <dbReference type="Google" id="ProtNLM"/>
    </source>
</evidence>
<feature type="transmembrane region" description="Helical" evidence="1">
    <location>
        <begin position="151"/>
        <end position="170"/>
    </location>
</feature>
<feature type="transmembrane region" description="Helical" evidence="1">
    <location>
        <begin position="60"/>
        <end position="77"/>
    </location>
</feature>